<sequence>MAKLSRIARPQTRFMQSNEIGEVAAEENAYGFNHAVRGYDPEEVDDYINNLFGNYKNTQNVLNKQKEEFETEREMLQCEINDLHGKNGALQEENDELKATIEELREEILALAEGAGDSQQSVAPAAPVEKPEPEIVYVEVPVEKPSTDDGSAEYEVLYAENNELIGKNRTLSIENAKLQKSVDASAMEAKAATDKLGEIQSRLDESQNKLADNQNKLEECQAQLEDSQVQLLETQEKVEEGQTRIQSMEEEMTQMRKKMAVVDSKELIDSLISSMGSLESVLKQRQE</sequence>
<feature type="coiled-coil region" evidence="1">
    <location>
        <begin position="48"/>
        <end position="114"/>
    </location>
</feature>
<dbReference type="Gene3D" id="1.20.5.1700">
    <property type="match status" value="1"/>
</dbReference>
<comment type="caution">
    <text evidence="2">The sequence shown here is derived from an EMBL/GenBank/DDBJ whole genome shotgun (WGS) entry which is preliminary data.</text>
</comment>
<keyword evidence="1" id="KW-0175">Coiled coil</keyword>
<dbReference type="RefSeq" id="WP_260978609.1">
    <property type="nucleotide sequence ID" value="NZ_JAODBU010000006.1"/>
</dbReference>
<keyword evidence="3" id="KW-1185">Reference proteome</keyword>
<evidence type="ECO:0000313" key="2">
    <source>
        <dbReference type="EMBL" id="MCT7398721.1"/>
    </source>
</evidence>
<feature type="coiled-coil region" evidence="1">
    <location>
        <begin position="189"/>
        <end position="265"/>
    </location>
</feature>
<dbReference type="EMBL" id="JAODBU010000006">
    <property type="protein sequence ID" value="MCT7398721.1"/>
    <property type="molecule type" value="Genomic_DNA"/>
</dbReference>
<evidence type="ECO:0000256" key="1">
    <source>
        <dbReference type="SAM" id="Coils"/>
    </source>
</evidence>
<evidence type="ECO:0000313" key="3">
    <source>
        <dbReference type="Proteomes" id="UP001431199"/>
    </source>
</evidence>
<organism evidence="2 3">
    <name type="scientific">Eubacterium album</name>
    <dbReference type="NCBI Taxonomy" id="2978477"/>
    <lineage>
        <taxon>Bacteria</taxon>
        <taxon>Bacillati</taxon>
        <taxon>Bacillota</taxon>
        <taxon>Clostridia</taxon>
        <taxon>Eubacteriales</taxon>
        <taxon>Eubacteriaceae</taxon>
        <taxon>Eubacterium</taxon>
    </lineage>
</organism>
<proteinExistence type="predicted"/>
<name>A0ABT2LZK3_9FIRM</name>
<evidence type="ECO:0008006" key="4">
    <source>
        <dbReference type="Google" id="ProtNLM"/>
    </source>
</evidence>
<dbReference type="Proteomes" id="UP001431199">
    <property type="component" value="Unassembled WGS sequence"/>
</dbReference>
<gene>
    <name evidence="2" type="ORF">N5B56_06420</name>
</gene>
<reference evidence="2" key="1">
    <citation type="submission" date="2022-09" db="EMBL/GenBank/DDBJ databases">
        <title>Eubacterium sp. LFL-14 isolated from human feces.</title>
        <authorList>
            <person name="Liu F."/>
        </authorList>
    </citation>
    <scope>NUCLEOTIDE SEQUENCE</scope>
    <source>
        <strain evidence="2">LFL-14</strain>
    </source>
</reference>
<protein>
    <recommendedName>
        <fullName evidence="4">DivIVA domain-containing protein</fullName>
    </recommendedName>
</protein>
<dbReference type="Gene3D" id="1.20.5.340">
    <property type="match status" value="1"/>
</dbReference>
<accession>A0ABT2LZK3</accession>